<feature type="non-terminal residue" evidence="3">
    <location>
        <position position="1"/>
    </location>
</feature>
<dbReference type="Pfam" id="PF00478">
    <property type="entry name" value="IMPDH"/>
    <property type="match status" value="1"/>
</dbReference>
<dbReference type="EMBL" id="KV417677">
    <property type="protein sequence ID" value="KZP10590.1"/>
    <property type="molecule type" value="Genomic_DNA"/>
</dbReference>
<organism evidence="3 4">
    <name type="scientific">Athelia psychrophila</name>
    <dbReference type="NCBI Taxonomy" id="1759441"/>
    <lineage>
        <taxon>Eukaryota</taxon>
        <taxon>Fungi</taxon>
        <taxon>Dikarya</taxon>
        <taxon>Basidiomycota</taxon>
        <taxon>Agaricomycotina</taxon>
        <taxon>Agaricomycetes</taxon>
        <taxon>Agaricomycetidae</taxon>
        <taxon>Atheliales</taxon>
        <taxon>Atheliaceae</taxon>
        <taxon>Athelia</taxon>
    </lineage>
</organism>
<dbReference type="Proteomes" id="UP000076532">
    <property type="component" value="Unassembled WGS sequence"/>
</dbReference>
<dbReference type="GO" id="GO:0005737">
    <property type="term" value="C:cytoplasm"/>
    <property type="evidence" value="ECO:0007669"/>
    <property type="project" value="TreeGrafter"/>
</dbReference>
<dbReference type="InterPro" id="IPR005990">
    <property type="entry name" value="IMP_DH"/>
</dbReference>
<evidence type="ECO:0000313" key="3">
    <source>
        <dbReference type="EMBL" id="KZP10590.1"/>
    </source>
</evidence>
<comment type="similarity">
    <text evidence="1">Belongs to the IMPDH/GMPR family.</text>
</comment>
<gene>
    <name evidence="3" type="ORF">FIBSPDRAFT_758005</name>
</gene>
<sequence length="66" mass="7037">GVSGHVQGKGSVKLFLPHLYVGVQHSQQGVGVRTVSKLKEGVTRGKVRFDLRTTSAQMEGGVYGLN</sequence>
<dbReference type="Gene3D" id="3.20.20.70">
    <property type="entry name" value="Aldolase class I"/>
    <property type="match status" value="1"/>
</dbReference>
<dbReference type="OrthoDB" id="416622at2759"/>
<dbReference type="InterPro" id="IPR013785">
    <property type="entry name" value="Aldolase_TIM"/>
</dbReference>
<dbReference type="STRING" id="436010.A0A165ZH94"/>
<proteinExistence type="inferred from homology"/>
<reference evidence="3 4" key="1">
    <citation type="journal article" date="2016" name="Mol. Biol. Evol.">
        <title>Comparative Genomics of Early-Diverging Mushroom-Forming Fungi Provides Insights into the Origins of Lignocellulose Decay Capabilities.</title>
        <authorList>
            <person name="Nagy L.G."/>
            <person name="Riley R."/>
            <person name="Tritt A."/>
            <person name="Adam C."/>
            <person name="Daum C."/>
            <person name="Floudas D."/>
            <person name="Sun H."/>
            <person name="Yadav J.S."/>
            <person name="Pangilinan J."/>
            <person name="Larsson K.H."/>
            <person name="Matsuura K."/>
            <person name="Barry K."/>
            <person name="Labutti K."/>
            <person name="Kuo R."/>
            <person name="Ohm R.A."/>
            <person name="Bhattacharya S.S."/>
            <person name="Shirouzu T."/>
            <person name="Yoshinaga Y."/>
            <person name="Martin F.M."/>
            <person name="Grigoriev I.V."/>
            <person name="Hibbett D.S."/>
        </authorList>
    </citation>
    <scope>NUCLEOTIDE SEQUENCE [LARGE SCALE GENOMIC DNA]</scope>
    <source>
        <strain evidence="3 4">CBS 109695</strain>
    </source>
</reference>
<evidence type="ECO:0000256" key="1">
    <source>
        <dbReference type="ARBA" id="ARBA00005502"/>
    </source>
</evidence>
<dbReference type="GO" id="GO:0003938">
    <property type="term" value="F:IMP dehydrogenase activity"/>
    <property type="evidence" value="ECO:0007669"/>
    <property type="project" value="InterPro"/>
</dbReference>
<evidence type="ECO:0000259" key="2">
    <source>
        <dbReference type="Pfam" id="PF00478"/>
    </source>
</evidence>
<dbReference type="AlphaFoldDB" id="A0A165ZH94"/>
<protein>
    <recommendedName>
        <fullName evidence="2">IMP dehydrogenase/GMP reductase domain-containing protein</fullName>
    </recommendedName>
</protein>
<evidence type="ECO:0000313" key="4">
    <source>
        <dbReference type="Proteomes" id="UP000076532"/>
    </source>
</evidence>
<dbReference type="PANTHER" id="PTHR11911">
    <property type="entry name" value="INOSINE-5-MONOPHOSPHATE DEHYDROGENASE RELATED"/>
    <property type="match status" value="1"/>
</dbReference>
<dbReference type="PANTHER" id="PTHR11911:SF111">
    <property type="entry name" value="INOSINE-5'-MONOPHOSPHATE DEHYDROGENASE"/>
    <property type="match status" value="1"/>
</dbReference>
<dbReference type="InterPro" id="IPR001093">
    <property type="entry name" value="IMP_DH_GMPRt"/>
</dbReference>
<keyword evidence="4" id="KW-1185">Reference proteome</keyword>
<feature type="domain" description="IMP dehydrogenase/GMP reductase" evidence="2">
    <location>
        <begin position="1"/>
        <end position="62"/>
    </location>
</feature>
<name>A0A165ZH94_9AGAM</name>
<dbReference type="SUPFAM" id="SSF51412">
    <property type="entry name" value="Inosine monophosphate dehydrogenase (IMPDH)"/>
    <property type="match status" value="1"/>
</dbReference>
<dbReference type="GO" id="GO:0006183">
    <property type="term" value="P:GTP biosynthetic process"/>
    <property type="evidence" value="ECO:0007669"/>
    <property type="project" value="TreeGrafter"/>
</dbReference>
<accession>A0A165ZH94</accession>